<accession>A0AAF0EXQ8</accession>
<protein>
    <submittedName>
        <fullName evidence="2">Uncharacterized protein</fullName>
    </submittedName>
</protein>
<dbReference type="AlphaFoldDB" id="A0AAF0EXQ8"/>
<reference evidence="2" key="1">
    <citation type="submission" date="2023-03" db="EMBL/GenBank/DDBJ databases">
        <title>Mating type loci evolution in Malassezia.</title>
        <authorList>
            <person name="Coelho M.A."/>
        </authorList>
    </citation>
    <scope>NUCLEOTIDE SEQUENCE</scope>
    <source>
        <strain evidence="2">CBS 11721</strain>
    </source>
</reference>
<name>A0AAF0EXQ8_9BASI</name>
<keyword evidence="3" id="KW-1185">Reference proteome</keyword>
<gene>
    <name evidence="2" type="ORF">MCUN1_001394</name>
</gene>
<dbReference type="EMBL" id="CP119878">
    <property type="protein sequence ID" value="WFD34553.1"/>
    <property type="molecule type" value="Genomic_DNA"/>
</dbReference>
<dbReference type="SUPFAM" id="SSF50494">
    <property type="entry name" value="Trypsin-like serine proteases"/>
    <property type="match status" value="1"/>
</dbReference>
<proteinExistence type="predicted"/>
<evidence type="ECO:0000313" key="2">
    <source>
        <dbReference type="EMBL" id="WFD34553.1"/>
    </source>
</evidence>
<evidence type="ECO:0000313" key="3">
    <source>
        <dbReference type="Proteomes" id="UP001219933"/>
    </source>
</evidence>
<feature type="region of interest" description="Disordered" evidence="1">
    <location>
        <begin position="26"/>
        <end position="64"/>
    </location>
</feature>
<dbReference type="InterPro" id="IPR009003">
    <property type="entry name" value="Peptidase_S1_PA"/>
</dbReference>
<dbReference type="Pfam" id="PF13365">
    <property type="entry name" value="Trypsin_2"/>
    <property type="match status" value="1"/>
</dbReference>
<evidence type="ECO:0000256" key="1">
    <source>
        <dbReference type="SAM" id="MobiDB-lite"/>
    </source>
</evidence>
<dbReference type="Proteomes" id="UP001219933">
    <property type="component" value="Chromosome 2"/>
</dbReference>
<sequence>MRLPRHPVARLGPRVFSRGYAVPLNPSTSFDPVLGTTVPPPPPTVDPSFRRKSPRNQQPGRSPIERFAIAAANELVRGRTHTSSSLGSLLESLDARSGHQLSIELPYESTPKPGRRVPLTSALSPPSEISHAIDDGVVLLCFVDNVGSGAERINMCTGFAIHGGEAVCGKESESRGPLIVSCSHTLQSLTDKINGRGVALAISRLGHVYPISSLLSSLPMADLSLFQLAETPVPVGTSGSRPPAPLRTLPVSPYPAVVDSELCVSSFSGWQPRGAAALGPSLTDDSVVRSRWGRAKLVGYKDAIGRVAYTGTYDDLFQMDFALRADAPENHKSLLERDARGITPEFPIPGSSGGPVVDVQTGSVVGIVRGYRTNLIHGSRGDAVPSEKVYECTCLLTISF</sequence>
<organism evidence="2 3">
    <name type="scientific">Malassezia cuniculi</name>
    <dbReference type="NCBI Taxonomy" id="948313"/>
    <lineage>
        <taxon>Eukaryota</taxon>
        <taxon>Fungi</taxon>
        <taxon>Dikarya</taxon>
        <taxon>Basidiomycota</taxon>
        <taxon>Ustilaginomycotina</taxon>
        <taxon>Malasseziomycetes</taxon>
        <taxon>Malasseziales</taxon>
        <taxon>Malasseziaceae</taxon>
        <taxon>Malassezia</taxon>
    </lineage>
</organism>